<evidence type="ECO:0000313" key="3">
    <source>
        <dbReference type="Proteomes" id="UP000641588"/>
    </source>
</evidence>
<evidence type="ECO:0000313" key="2">
    <source>
        <dbReference type="EMBL" id="NOU92711.1"/>
    </source>
</evidence>
<sequence length="680" mass="72864">MHDRSKSSASHNTAASSRSTAQQGGQTTQTGVSTGGFGLSSAAGIMQLQRSIGNQAVGRMMMDKRIQRNTSGSPPVPTKLPASMPNSKAASMKSIMGAHLRDYDKQTDAATSSETFNVQEDKMIGSKISFRGEFETYDITDSTGKWKLAKFDGKHGFIRSNKIGEIKGLSGARDKLQQIKAQQAPNTQMGQIGSPAEAESAGFEDRVETIGEVSDIINTGPGGVSESLDIRIDEIDGVEGKEELKEELELQNAKMGMATAPGDMLMSGLNGLVAMKKIVDTYNDTDKSATEKGFDITEGVIDTSKSLQKGVESSSGFADNIGTLTDNNVTGAEAVSDWSGSVGEAISAIKSSFMIVKNVYDLFSKATSTEGISADEAFSGGLEVVSNGLKVAQSAVKTVKSILDILKVGGAGLAQAVPGLGIAISGITITIKVYGMIKSAIATYRMTQAKRKFKEDYASKDYVGAKQYTLFGRNLWSSFNPGTDKAKLQLRKQELIAKGAAANEAEQVELRDIQEYEVAKEMKYINQKRLTRAGIQIGLEMTNIAGDIATLSGVGAQVGVPLKAVAAGVGVTMSVGRKAKQIGRDRAAKPGAWKLTKMVFNADKSSTIKHEKRVEHSNLILDMIAKLPEYKPSDPDIKKQYKRVENFISSSGVNPLELYRLNGDVGKQRALLIKSMKKRE</sequence>
<dbReference type="EMBL" id="WHOD01000020">
    <property type="protein sequence ID" value="NOU92711.1"/>
    <property type="molecule type" value="Genomic_DNA"/>
</dbReference>
<gene>
    <name evidence="2" type="ORF">GC093_05635</name>
</gene>
<dbReference type="Proteomes" id="UP000641588">
    <property type="component" value="Unassembled WGS sequence"/>
</dbReference>
<evidence type="ECO:0000256" key="1">
    <source>
        <dbReference type="SAM" id="MobiDB-lite"/>
    </source>
</evidence>
<feature type="region of interest" description="Disordered" evidence="1">
    <location>
        <begin position="67"/>
        <end position="86"/>
    </location>
</feature>
<feature type="region of interest" description="Disordered" evidence="1">
    <location>
        <begin position="1"/>
        <end position="35"/>
    </location>
</feature>
<keyword evidence="3" id="KW-1185">Reference proteome</keyword>
<dbReference type="AlphaFoldDB" id="A0A972GKZ4"/>
<feature type="compositionally biased region" description="Low complexity" evidence="1">
    <location>
        <begin position="13"/>
        <end position="32"/>
    </location>
</feature>
<accession>A0A972GKZ4</accession>
<proteinExistence type="predicted"/>
<name>A0A972GKZ4_9BACL</name>
<protein>
    <submittedName>
        <fullName evidence="2">Uncharacterized protein</fullName>
    </submittedName>
</protein>
<comment type="caution">
    <text evidence="2">The sequence shown here is derived from an EMBL/GenBank/DDBJ whole genome shotgun (WGS) entry which is preliminary data.</text>
</comment>
<organism evidence="2 3">
    <name type="scientific">Paenibacillus foliorum</name>
    <dbReference type="NCBI Taxonomy" id="2654974"/>
    <lineage>
        <taxon>Bacteria</taxon>
        <taxon>Bacillati</taxon>
        <taxon>Bacillota</taxon>
        <taxon>Bacilli</taxon>
        <taxon>Bacillales</taxon>
        <taxon>Paenibacillaceae</taxon>
        <taxon>Paenibacillus</taxon>
    </lineage>
</organism>
<reference evidence="2" key="1">
    <citation type="submission" date="2019-10" db="EMBL/GenBank/DDBJ databases">
        <title>Description of Paenibacillus glebae sp. nov.</title>
        <authorList>
            <person name="Carlier A."/>
            <person name="Qi S."/>
        </authorList>
    </citation>
    <scope>NUCLEOTIDE SEQUENCE</scope>
    <source>
        <strain evidence="2">LMG 31456</strain>
    </source>
</reference>
<dbReference type="RefSeq" id="WP_171650913.1">
    <property type="nucleotide sequence ID" value="NZ_WHOD01000020.1"/>
</dbReference>